<feature type="region of interest" description="Disordered" evidence="1">
    <location>
        <begin position="1"/>
        <end position="34"/>
    </location>
</feature>
<organism evidence="3 4">
    <name type="scientific">Trichogramma brassicae</name>
    <dbReference type="NCBI Taxonomy" id="86971"/>
    <lineage>
        <taxon>Eukaryota</taxon>
        <taxon>Metazoa</taxon>
        <taxon>Ecdysozoa</taxon>
        <taxon>Arthropoda</taxon>
        <taxon>Hexapoda</taxon>
        <taxon>Insecta</taxon>
        <taxon>Pterygota</taxon>
        <taxon>Neoptera</taxon>
        <taxon>Endopterygota</taxon>
        <taxon>Hymenoptera</taxon>
        <taxon>Apocrita</taxon>
        <taxon>Proctotrupomorpha</taxon>
        <taxon>Chalcidoidea</taxon>
        <taxon>Trichogrammatidae</taxon>
        <taxon>Trichogramma</taxon>
    </lineage>
</organism>
<feature type="compositionally biased region" description="Low complexity" evidence="1">
    <location>
        <begin position="1"/>
        <end position="13"/>
    </location>
</feature>
<dbReference type="Gene3D" id="4.10.1050.10">
    <property type="entry name" value="At2g23090-like"/>
    <property type="match status" value="1"/>
</dbReference>
<evidence type="ECO:0000313" key="4">
    <source>
        <dbReference type="Proteomes" id="UP000479190"/>
    </source>
</evidence>
<evidence type="ECO:0000259" key="2">
    <source>
        <dbReference type="Pfam" id="PF04419"/>
    </source>
</evidence>
<protein>
    <recommendedName>
        <fullName evidence="2">Small EDRK-rich factor-like N-terminal domain-containing protein</fullName>
    </recommendedName>
</protein>
<proteinExistence type="predicted"/>
<reference evidence="3 4" key="1">
    <citation type="submission" date="2020-02" db="EMBL/GenBank/DDBJ databases">
        <authorList>
            <person name="Ferguson B K."/>
        </authorList>
    </citation>
    <scope>NUCLEOTIDE SEQUENCE [LARGE SCALE GENOMIC DNA]</scope>
</reference>
<sequence>MARGQQKLQSQAKAAEKAAKAKKQQGHSANEQKKAAQKALVHVCAVCKATAAPRDVENVVTTEASTQTETETEQAPAASLVLQPAPLSLGQRIDRLRKGAKVTKQEQIAMLKEALSSLIDANRKKIAATMAAAKTGVDVVLVLPKFGKNVLAQTQNHTASLL</sequence>
<keyword evidence="4" id="KW-1185">Reference proteome</keyword>
<evidence type="ECO:0000256" key="1">
    <source>
        <dbReference type="SAM" id="MobiDB-lite"/>
    </source>
</evidence>
<name>A0A6H5HWR0_9HYME</name>
<dbReference type="Proteomes" id="UP000479190">
    <property type="component" value="Unassembled WGS sequence"/>
</dbReference>
<dbReference type="EMBL" id="CADCXV010000424">
    <property type="protein sequence ID" value="CAB0030119.1"/>
    <property type="molecule type" value="Genomic_DNA"/>
</dbReference>
<gene>
    <name evidence="3" type="ORF">TBRA_LOCUS2135</name>
</gene>
<dbReference type="InterPro" id="IPR007513">
    <property type="entry name" value="SERF-like_N"/>
</dbReference>
<dbReference type="AlphaFoldDB" id="A0A6H5HWR0"/>
<dbReference type="SUPFAM" id="SSF118359">
    <property type="entry name" value="Expressed protein At2g23090/F21P24.15"/>
    <property type="match status" value="1"/>
</dbReference>
<dbReference type="OrthoDB" id="73348at2759"/>
<accession>A0A6H5HWR0</accession>
<dbReference type="InterPro" id="IPR026939">
    <property type="entry name" value="ZNF706/At2g23090_sf"/>
</dbReference>
<feature type="domain" description="Small EDRK-rich factor-like N-terminal" evidence="2">
    <location>
        <begin position="1"/>
        <end position="40"/>
    </location>
</feature>
<dbReference type="Pfam" id="PF04419">
    <property type="entry name" value="SERF-like_N"/>
    <property type="match status" value="1"/>
</dbReference>
<evidence type="ECO:0000313" key="3">
    <source>
        <dbReference type="EMBL" id="CAB0030119.1"/>
    </source>
</evidence>